<dbReference type="SMART" id="SM00046">
    <property type="entry name" value="DAGKc"/>
    <property type="match status" value="1"/>
</dbReference>
<evidence type="ECO:0000256" key="1">
    <source>
        <dbReference type="ARBA" id="ARBA00001946"/>
    </source>
</evidence>
<dbReference type="InterPro" id="IPR001206">
    <property type="entry name" value="Diacylglycerol_kinase_cat_dom"/>
</dbReference>
<evidence type="ECO:0000256" key="6">
    <source>
        <dbReference type="ARBA" id="ARBA00022777"/>
    </source>
</evidence>
<evidence type="ECO:0000313" key="12">
    <source>
        <dbReference type="EMBL" id="MBS4184652.1"/>
    </source>
</evidence>
<keyword evidence="4" id="KW-0808">Transferase</keyword>
<reference evidence="12" key="1">
    <citation type="submission" date="2021-05" db="EMBL/GenBank/DDBJ databases">
        <title>Novel Bacillus species.</title>
        <authorList>
            <person name="Liu G."/>
        </authorList>
    </citation>
    <scope>NUCLEOTIDE SEQUENCE</scope>
    <source>
        <strain evidence="12 14">FJAT-50051</strain>
    </source>
</reference>
<evidence type="ECO:0000256" key="7">
    <source>
        <dbReference type="ARBA" id="ARBA00022840"/>
    </source>
</evidence>
<dbReference type="InterPro" id="IPR005218">
    <property type="entry name" value="Diacylglycerol/lipid_kinase"/>
</dbReference>
<dbReference type="Pfam" id="PF00781">
    <property type="entry name" value="DAGK_cat"/>
    <property type="match status" value="1"/>
</dbReference>
<dbReference type="InterPro" id="IPR017438">
    <property type="entry name" value="ATP-NAD_kinase_N"/>
</dbReference>
<comment type="similarity">
    <text evidence="2">Belongs to the diacylglycerol/lipid kinase family.</text>
</comment>
<dbReference type="Proteomes" id="UP000677265">
    <property type="component" value="Unassembled WGS sequence"/>
</dbReference>
<dbReference type="InterPro" id="IPR045540">
    <property type="entry name" value="YegS/DAGK_C"/>
</dbReference>
<dbReference type="InterPro" id="IPR050187">
    <property type="entry name" value="Lipid_Phosphate_FormReg"/>
</dbReference>
<dbReference type="Pfam" id="PF19279">
    <property type="entry name" value="YegS_C"/>
    <property type="match status" value="1"/>
</dbReference>
<dbReference type="AlphaFoldDB" id="A0A942T3K7"/>
<keyword evidence="3" id="KW-0444">Lipid biosynthesis</keyword>
<proteinExistence type="inferred from homology"/>
<gene>
    <name evidence="13" type="ORF">KHB02_009730</name>
    <name evidence="12" type="ORF">KHB02_25075</name>
</gene>
<evidence type="ECO:0000256" key="5">
    <source>
        <dbReference type="ARBA" id="ARBA00022741"/>
    </source>
</evidence>
<keyword evidence="9" id="KW-0594">Phospholipid biosynthesis</keyword>
<dbReference type="Gene3D" id="3.40.50.10330">
    <property type="entry name" value="Probable inorganic polyphosphate/atp-NAD kinase, domain 1"/>
    <property type="match status" value="1"/>
</dbReference>
<dbReference type="GO" id="GO:0008654">
    <property type="term" value="P:phospholipid biosynthetic process"/>
    <property type="evidence" value="ECO:0007669"/>
    <property type="project" value="UniProtKB-KW"/>
</dbReference>
<keyword evidence="5" id="KW-0547">Nucleotide-binding</keyword>
<feature type="domain" description="DAGKc" evidence="11">
    <location>
        <begin position="1"/>
        <end position="135"/>
    </location>
</feature>
<keyword evidence="14" id="KW-1185">Reference proteome</keyword>
<dbReference type="SUPFAM" id="SSF111331">
    <property type="entry name" value="NAD kinase/diacylglycerol kinase-like"/>
    <property type="match status" value="1"/>
</dbReference>
<sequence>MKELYFVINPKAGNGHCYKIWRKIELNLKSEEISYLAFFTEYSGHARKLAAQIAAQNNHSKIVVAVGGDGTLHEVVNGIINHPTITLGFIPGGSGNDFSRGFQIPADPAAALKVMLRLMKSDAPLMDAGKITMQDKSDQYFINNMGAGFDALIAYQVNHSRVKSLLNKFSLGRLVYVYFLLKELFCYKTSTIDLSIDGKEHKFKQTWFVTVSNQPYYGGGMKIAPAAEAQDGLLDITVVHELSRLKLLIVFISVFWGKHIYFKEVKSFQGRAITIRSDVKLYVHGDGEHVGHIPLKAEIIPKALQVLTRMRYKDEVDLKERDSNGIH</sequence>
<accession>A0A942T3K7</accession>
<evidence type="ECO:0000256" key="3">
    <source>
        <dbReference type="ARBA" id="ARBA00022516"/>
    </source>
</evidence>
<keyword evidence="8" id="KW-0443">Lipid metabolism</keyword>
<dbReference type="PROSITE" id="PS50146">
    <property type="entry name" value="DAGK"/>
    <property type="match status" value="1"/>
</dbReference>
<evidence type="ECO:0000256" key="9">
    <source>
        <dbReference type="ARBA" id="ARBA00023209"/>
    </source>
</evidence>
<evidence type="ECO:0000256" key="10">
    <source>
        <dbReference type="ARBA" id="ARBA00023264"/>
    </source>
</evidence>
<keyword evidence="10" id="KW-1208">Phospholipid metabolism</keyword>
<protein>
    <submittedName>
        <fullName evidence="12">Diacylglycerol kinase family lipid kinase</fullName>
    </submittedName>
</protein>
<keyword evidence="7" id="KW-0067">ATP-binding</keyword>
<name>A0A942T3K7_9BACI</name>
<comment type="caution">
    <text evidence="12">The sequence shown here is derived from an EMBL/GenBank/DDBJ whole genome shotgun (WGS) entry which is preliminary data.</text>
</comment>
<evidence type="ECO:0000256" key="4">
    <source>
        <dbReference type="ARBA" id="ARBA00022679"/>
    </source>
</evidence>
<dbReference type="RefSeq" id="WP_213144570.1">
    <property type="nucleotide sequence ID" value="NZ_JAGYPE020000013.1"/>
</dbReference>
<evidence type="ECO:0000256" key="2">
    <source>
        <dbReference type="ARBA" id="ARBA00005983"/>
    </source>
</evidence>
<dbReference type="EMBL" id="JAGYPE010000005">
    <property type="protein sequence ID" value="MBS4184652.1"/>
    <property type="molecule type" value="Genomic_DNA"/>
</dbReference>
<comment type="cofactor">
    <cofactor evidence="1">
        <name>Mg(2+)</name>
        <dbReference type="ChEBI" id="CHEBI:18420"/>
    </cofactor>
</comment>
<dbReference type="GO" id="GO:0016301">
    <property type="term" value="F:kinase activity"/>
    <property type="evidence" value="ECO:0007669"/>
    <property type="project" value="UniProtKB-KW"/>
</dbReference>
<dbReference type="GO" id="GO:0005524">
    <property type="term" value="F:ATP binding"/>
    <property type="evidence" value="ECO:0007669"/>
    <property type="project" value="UniProtKB-KW"/>
</dbReference>
<dbReference type="EMBL" id="JAGYPE020000013">
    <property type="protein sequence ID" value="MCH6265815.1"/>
    <property type="molecule type" value="Genomic_DNA"/>
</dbReference>
<dbReference type="PANTHER" id="PTHR12358">
    <property type="entry name" value="SPHINGOSINE KINASE"/>
    <property type="match status" value="1"/>
</dbReference>
<dbReference type="PANTHER" id="PTHR12358:SF54">
    <property type="entry name" value="SPHINGOSINE KINASE RELATED PROTEIN"/>
    <property type="match status" value="1"/>
</dbReference>
<evidence type="ECO:0000259" key="11">
    <source>
        <dbReference type="PROSITE" id="PS50146"/>
    </source>
</evidence>
<evidence type="ECO:0000256" key="8">
    <source>
        <dbReference type="ARBA" id="ARBA00023098"/>
    </source>
</evidence>
<dbReference type="Gene3D" id="2.60.200.40">
    <property type="match status" value="1"/>
</dbReference>
<keyword evidence="6 12" id="KW-0418">Kinase</keyword>
<evidence type="ECO:0000313" key="14">
    <source>
        <dbReference type="Proteomes" id="UP000677265"/>
    </source>
</evidence>
<dbReference type="InterPro" id="IPR016064">
    <property type="entry name" value="NAD/diacylglycerol_kinase_sf"/>
</dbReference>
<dbReference type="NCBIfam" id="TIGR00147">
    <property type="entry name" value="YegS/Rv2252/BmrU family lipid kinase"/>
    <property type="match status" value="1"/>
</dbReference>
<organism evidence="12">
    <name type="scientific">Neobacillus citreus</name>
    <dbReference type="NCBI Taxonomy" id="2833578"/>
    <lineage>
        <taxon>Bacteria</taxon>
        <taxon>Bacillati</taxon>
        <taxon>Bacillota</taxon>
        <taxon>Bacilli</taxon>
        <taxon>Bacillales</taxon>
        <taxon>Bacillaceae</taxon>
        <taxon>Neobacillus</taxon>
    </lineage>
</organism>
<evidence type="ECO:0000313" key="13">
    <source>
        <dbReference type="EMBL" id="MCH6265815.1"/>
    </source>
</evidence>